<organism evidence="2 3">
    <name type="scientific">Actinacidiphila polyblastidii</name>
    <dbReference type="NCBI Taxonomy" id="3110430"/>
    <lineage>
        <taxon>Bacteria</taxon>
        <taxon>Bacillati</taxon>
        <taxon>Actinomycetota</taxon>
        <taxon>Actinomycetes</taxon>
        <taxon>Kitasatosporales</taxon>
        <taxon>Streptomycetaceae</taxon>
        <taxon>Actinacidiphila</taxon>
    </lineage>
</organism>
<comment type="caution">
    <text evidence="2">The sequence shown here is derived from an EMBL/GenBank/DDBJ whole genome shotgun (WGS) entry which is preliminary data.</text>
</comment>
<accession>A0ABU7PGW6</accession>
<keyword evidence="1" id="KW-1133">Transmembrane helix</keyword>
<proteinExistence type="predicted"/>
<keyword evidence="1" id="KW-0812">Transmembrane</keyword>
<name>A0ABU7PGW6_9ACTN</name>
<evidence type="ECO:0000256" key="1">
    <source>
        <dbReference type="SAM" id="Phobius"/>
    </source>
</evidence>
<dbReference type="EMBL" id="JAZEWV010000024">
    <property type="protein sequence ID" value="MEE4545063.1"/>
    <property type="molecule type" value="Genomic_DNA"/>
</dbReference>
<feature type="transmembrane region" description="Helical" evidence="1">
    <location>
        <begin position="53"/>
        <end position="74"/>
    </location>
</feature>
<evidence type="ECO:0000313" key="2">
    <source>
        <dbReference type="EMBL" id="MEE4545063.1"/>
    </source>
</evidence>
<protein>
    <submittedName>
        <fullName evidence="2">Uncharacterized protein</fullName>
    </submittedName>
</protein>
<dbReference type="RefSeq" id="WP_330798368.1">
    <property type="nucleotide sequence ID" value="NZ_JAZEWV010000024.1"/>
</dbReference>
<keyword evidence="3" id="KW-1185">Reference proteome</keyword>
<reference evidence="2 3" key="1">
    <citation type="submission" date="2023-12" db="EMBL/GenBank/DDBJ databases">
        <title>Streptomyces sp. V4-01.</title>
        <authorList>
            <person name="Somphong A."/>
            <person name="Phongsopitanun W."/>
        </authorList>
    </citation>
    <scope>NUCLEOTIDE SEQUENCE [LARGE SCALE GENOMIC DNA]</scope>
    <source>
        <strain evidence="2 3">V4-01</strain>
    </source>
</reference>
<dbReference type="Proteomes" id="UP001344658">
    <property type="component" value="Unassembled WGS sequence"/>
</dbReference>
<evidence type="ECO:0000313" key="3">
    <source>
        <dbReference type="Proteomes" id="UP001344658"/>
    </source>
</evidence>
<gene>
    <name evidence="2" type="ORF">V2S66_24235</name>
</gene>
<sequence>MPFHSDETPEPTEAAAFTHVLHQAGDGLTPADSRALAAAGFSRGRTLRRRRTAMLTAGAAVLAIAGTSGVLAAVSGHDGGARTGATGTGVAAAPDLSGGTRVAQASATTAAAPRSFTARQVEDLLISQLPHGKISGRVGRGTDDVAPYAHVVYDDGHGAAAVEVVVQAEGEGLEDCAPIIAAGDSCTQNHVHGGTLTILKTWEYPDHRTDTKEWLAEFVRDDGSLVSVSEWNAPAEKDAPVSRPAPPLSTARLAAIATDRSWAQVIAAIPPGVK</sequence>
<keyword evidence="1" id="KW-0472">Membrane</keyword>